<dbReference type="RefSeq" id="WP_387898876.1">
    <property type="nucleotide sequence ID" value="NZ_JBIAPK010000013.1"/>
</dbReference>
<dbReference type="EMBL" id="JBIAPK010000013">
    <property type="protein sequence ID" value="MFF3343278.1"/>
    <property type="molecule type" value="Genomic_DNA"/>
</dbReference>
<sequence length="153" mass="16633">MNLAATADSFDSGVVSLEVPTDLIGYSYRAADSLEAFVISGVLFARFGHTEMFGSVLLNIATGEVVESGRDLREVSLVSTSMEHFSRCVQAVIGRFPFYSSDASDDEWELAAADVAQIVRSIDPKAYIEGGYWHEMASDIGMGDYATEDVVNR</sequence>
<protein>
    <submittedName>
        <fullName evidence="1">SUKH-4 family immunity protein</fullName>
    </submittedName>
</protein>
<dbReference type="InterPro" id="IPR025851">
    <property type="entry name" value="SUKH-4"/>
</dbReference>
<keyword evidence="2" id="KW-1185">Reference proteome</keyword>
<evidence type="ECO:0000313" key="2">
    <source>
        <dbReference type="Proteomes" id="UP001601976"/>
    </source>
</evidence>
<dbReference type="Proteomes" id="UP001601976">
    <property type="component" value="Unassembled WGS sequence"/>
</dbReference>
<proteinExistence type="predicted"/>
<reference evidence="1 2" key="1">
    <citation type="submission" date="2024-10" db="EMBL/GenBank/DDBJ databases">
        <title>The Natural Products Discovery Center: Release of the First 8490 Sequenced Strains for Exploring Actinobacteria Biosynthetic Diversity.</title>
        <authorList>
            <person name="Kalkreuter E."/>
            <person name="Kautsar S.A."/>
            <person name="Yang D."/>
            <person name="Bader C.D."/>
            <person name="Teijaro C.N."/>
            <person name="Fluegel L."/>
            <person name="Davis C.M."/>
            <person name="Simpson J.R."/>
            <person name="Lauterbach L."/>
            <person name="Steele A.D."/>
            <person name="Gui C."/>
            <person name="Meng S."/>
            <person name="Li G."/>
            <person name="Viehrig K."/>
            <person name="Ye F."/>
            <person name="Su P."/>
            <person name="Kiefer A.F."/>
            <person name="Nichols A."/>
            <person name="Cepeda A.J."/>
            <person name="Yan W."/>
            <person name="Fan B."/>
            <person name="Jiang Y."/>
            <person name="Adhikari A."/>
            <person name="Zheng C.-J."/>
            <person name="Schuster L."/>
            <person name="Cowan T.M."/>
            <person name="Smanski M.J."/>
            <person name="Chevrette M.G."/>
            <person name="De Carvalho L.P.S."/>
            <person name="Shen B."/>
        </authorList>
    </citation>
    <scope>NUCLEOTIDE SEQUENCE [LARGE SCALE GENOMIC DNA]</scope>
    <source>
        <strain evidence="1 2">NPDC003029</strain>
    </source>
</reference>
<dbReference type="Pfam" id="PF14435">
    <property type="entry name" value="SUKH-4"/>
    <property type="match status" value="1"/>
</dbReference>
<evidence type="ECO:0000313" key="1">
    <source>
        <dbReference type="EMBL" id="MFF3343278.1"/>
    </source>
</evidence>
<organism evidence="1 2">
    <name type="scientific">Streptomyces flavidovirens</name>
    <dbReference type="NCBI Taxonomy" id="67298"/>
    <lineage>
        <taxon>Bacteria</taxon>
        <taxon>Bacillati</taxon>
        <taxon>Actinomycetota</taxon>
        <taxon>Actinomycetes</taxon>
        <taxon>Kitasatosporales</taxon>
        <taxon>Streptomycetaceae</taxon>
        <taxon>Streptomyces</taxon>
    </lineage>
</organism>
<name>A0ABW6RQY8_9ACTN</name>
<gene>
    <name evidence="1" type="ORF">ACFYWW_32055</name>
</gene>
<accession>A0ABW6RQY8</accession>
<comment type="caution">
    <text evidence="1">The sequence shown here is derived from an EMBL/GenBank/DDBJ whole genome shotgun (WGS) entry which is preliminary data.</text>
</comment>